<evidence type="ECO:0000256" key="2">
    <source>
        <dbReference type="ARBA" id="ARBA00023002"/>
    </source>
</evidence>
<dbReference type="InterPro" id="IPR002347">
    <property type="entry name" value="SDR_fam"/>
</dbReference>
<dbReference type="PANTHER" id="PTHR44196:SF2">
    <property type="entry name" value="SHORT-CHAIN DEHYDROGENASE-RELATED"/>
    <property type="match status" value="1"/>
</dbReference>
<dbReference type="CDD" id="cd05233">
    <property type="entry name" value="SDR_c"/>
    <property type="match status" value="1"/>
</dbReference>
<gene>
    <name evidence="4" type="ORF">N0B31_10795</name>
</gene>
<dbReference type="Proteomes" id="UP001057580">
    <property type="component" value="Chromosome"/>
</dbReference>
<dbReference type="GO" id="GO:0016020">
    <property type="term" value="C:membrane"/>
    <property type="evidence" value="ECO:0007669"/>
    <property type="project" value="TreeGrafter"/>
</dbReference>
<dbReference type="PANTHER" id="PTHR44196">
    <property type="entry name" value="DEHYDROGENASE/REDUCTASE SDR FAMILY MEMBER 7B"/>
    <property type="match status" value="1"/>
</dbReference>
<accession>A0A9E7UA95</accession>
<sequence>MSHGTVLVTGASAGIGRALTDQFAANGWDPVLVARREERLASACEELEAAFGVDADYVVQDLAVDGACDALYGTVTEELGREVDILVNNVGVGTQGEYVDVEAERDLQQLQLNVVVPSHLAKLFGRDMKQRGDGYVLNVASSAAFQPGPYMAVYYASKAYLLSFSEALHEELKPHGVTVTALCPGPVETEFQERAENTDTPIGGGRGGFVSFQQADEVAEAGYDGLMDGKAVVIPGLDYKLLAKLTGVLPRSVTRRLAAQLNH</sequence>
<organism evidence="4 5">
    <name type="scientific">Salinirubellus salinus</name>
    <dbReference type="NCBI Taxonomy" id="1364945"/>
    <lineage>
        <taxon>Archaea</taxon>
        <taxon>Methanobacteriati</taxon>
        <taxon>Methanobacteriota</taxon>
        <taxon>Stenosarchaea group</taxon>
        <taxon>Halobacteria</taxon>
        <taxon>Halobacteriales</taxon>
        <taxon>Natronomonadaceae</taxon>
        <taxon>Salinirubellus</taxon>
    </lineage>
</organism>
<keyword evidence="5" id="KW-1185">Reference proteome</keyword>
<evidence type="ECO:0000256" key="3">
    <source>
        <dbReference type="RuleBase" id="RU000363"/>
    </source>
</evidence>
<dbReference type="Gene3D" id="3.40.50.720">
    <property type="entry name" value="NAD(P)-binding Rossmann-like Domain"/>
    <property type="match status" value="1"/>
</dbReference>
<name>A0A9E7UA95_9EURY</name>
<dbReference type="GO" id="GO:0016491">
    <property type="term" value="F:oxidoreductase activity"/>
    <property type="evidence" value="ECO:0007669"/>
    <property type="project" value="UniProtKB-KW"/>
</dbReference>
<evidence type="ECO:0000256" key="1">
    <source>
        <dbReference type="ARBA" id="ARBA00006484"/>
    </source>
</evidence>
<evidence type="ECO:0000313" key="4">
    <source>
        <dbReference type="EMBL" id="UWM56761.1"/>
    </source>
</evidence>
<dbReference type="EMBL" id="CP104003">
    <property type="protein sequence ID" value="UWM56761.1"/>
    <property type="molecule type" value="Genomic_DNA"/>
</dbReference>
<dbReference type="InterPro" id="IPR036291">
    <property type="entry name" value="NAD(P)-bd_dom_sf"/>
</dbReference>
<proteinExistence type="inferred from homology"/>
<dbReference type="PRINTS" id="PR00081">
    <property type="entry name" value="GDHRDH"/>
</dbReference>
<reference evidence="4" key="1">
    <citation type="submission" date="2022-09" db="EMBL/GenBank/DDBJ databases">
        <title>Diverse halophilic archaea isolated from saline environments.</title>
        <authorList>
            <person name="Cui H.-L."/>
        </authorList>
    </citation>
    <scope>NUCLEOTIDE SEQUENCE</scope>
    <source>
        <strain evidence="4">ZS-35-S2</strain>
    </source>
</reference>
<dbReference type="PIRSF" id="PIRSF000126">
    <property type="entry name" value="11-beta-HSD1"/>
    <property type="match status" value="1"/>
</dbReference>
<keyword evidence="2" id="KW-0560">Oxidoreductase</keyword>
<dbReference type="Pfam" id="PF00106">
    <property type="entry name" value="adh_short"/>
    <property type="match status" value="1"/>
</dbReference>
<protein>
    <submittedName>
        <fullName evidence="4">SDR family oxidoreductase</fullName>
    </submittedName>
</protein>
<evidence type="ECO:0000313" key="5">
    <source>
        <dbReference type="Proteomes" id="UP001057580"/>
    </source>
</evidence>
<dbReference type="GeneID" id="74942915"/>
<dbReference type="AlphaFoldDB" id="A0A9E7UA95"/>
<comment type="similarity">
    <text evidence="1 3">Belongs to the short-chain dehydrogenases/reductases (SDR) family.</text>
</comment>
<dbReference type="PRINTS" id="PR00080">
    <property type="entry name" value="SDRFAMILY"/>
</dbReference>
<dbReference type="KEGG" id="ssai:N0B31_10795"/>
<dbReference type="RefSeq" id="WP_260643875.1">
    <property type="nucleotide sequence ID" value="NZ_CP104003.1"/>
</dbReference>
<dbReference type="SUPFAM" id="SSF51735">
    <property type="entry name" value="NAD(P)-binding Rossmann-fold domains"/>
    <property type="match status" value="1"/>
</dbReference>